<dbReference type="AlphaFoldDB" id="E3NPE5"/>
<proteinExistence type="predicted"/>
<dbReference type="EMBL" id="DS269354">
    <property type="protein sequence ID" value="EFP13078.1"/>
    <property type="molecule type" value="Genomic_DNA"/>
</dbReference>
<protein>
    <submittedName>
        <fullName evidence="2">Uncharacterized protein</fullName>
    </submittedName>
</protein>
<feature type="transmembrane region" description="Helical" evidence="1">
    <location>
        <begin position="38"/>
        <end position="57"/>
    </location>
</feature>
<feature type="transmembrane region" description="Helical" evidence="1">
    <location>
        <begin position="138"/>
        <end position="160"/>
    </location>
</feature>
<keyword evidence="1" id="KW-0812">Transmembrane</keyword>
<dbReference type="InParanoid" id="E3NPE5"/>
<evidence type="ECO:0000256" key="1">
    <source>
        <dbReference type="SAM" id="Phobius"/>
    </source>
</evidence>
<evidence type="ECO:0000313" key="2">
    <source>
        <dbReference type="EMBL" id="EFP13078.1"/>
    </source>
</evidence>
<keyword evidence="3" id="KW-1185">Reference proteome</keyword>
<gene>
    <name evidence="2" type="ORF">CRE_15178</name>
</gene>
<feature type="transmembrane region" description="Helical" evidence="1">
    <location>
        <begin position="99"/>
        <end position="126"/>
    </location>
</feature>
<keyword evidence="1" id="KW-1133">Transmembrane helix</keyword>
<reference evidence="2" key="1">
    <citation type="submission" date="2007-07" db="EMBL/GenBank/DDBJ databases">
        <title>PCAP assembly of the Caenorhabditis remanei genome.</title>
        <authorList>
            <consortium name="The Caenorhabditis remanei Sequencing Consortium"/>
            <person name="Wilson R.K."/>
        </authorList>
    </citation>
    <scope>NUCLEOTIDE SEQUENCE [LARGE SCALE GENOMIC DNA]</scope>
    <source>
        <strain evidence="2">PB4641</strain>
    </source>
</reference>
<name>E3NPE5_CAERE</name>
<dbReference type="Proteomes" id="UP000008281">
    <property type="component" value="Unassembled WGS sequence"/>
</dbReference>
<accession>E3NPE5</accession>
<feature type="transmembrane region" description="Helical" evidence="1">
    <location>
        <begin position="172"/>
        <end position="190"/>
    </location>
</feature>
<dbReference type="HOGENOM" id="CLU_1305894_0_0_1"/>
<keyword evidence="1" id="KW-0472">Membrane</keyword>
<evidence type="ECO:0000313" key="3">
    <source>
        <dbReference type="Proteomes" id="UP000008281"/>
    </source>
</evidence>
<organism evidence="3">
    <name type="scientific">Caenorhabditis remanei</name>
    <name type="common">Caenorhabditis vulgaris</name>
    <dbReference type="NCBI Taxonomy" id="31234"/>
    <lineage>
        <taxon>Eukaryota</taxon>
        <taxon>Metazoa</taxon>
        <taxon>Ecdysozoa</taxon>
        <taxon>Nematoda</taxon>
        <taxon>Chromadorea</taxon>
        <taxon>Rhabditida</taxon>
        <taxon>Rhabditina</taxon>
        <taxon>Rhabditomorpha</taxon>
        <taxon>Rhabditoidea</taxon>
        <taxon>Rhabditidae</taxon>
        <taxon>Peloderinae</taxon>
        <taxon>Caenorhabditis</taxon>
    </lineage>
</organism>
<sequence length="211" mass="23551">MSRMDRTFRDLSPANIIHPPREVRSLVRKSIQEDIAETFRLFYDSVVIIAPFFAVIMKWSPLSMISICGIAYDNLLQGSYRVANGMRLRVKSLHQATKLFAAISMLCLCMTTLGGLPGANTAYSVLYVIGQSRTSIHLGWLSSGMELIAPYVGCTVAAVVHNTIKFWEADEMIGSVAIAFTTLLISIWFLKQKLESKIRAPEPVRNEDGDF</sequence>